<dbReference type="EMBL" id="BPVZ01000090">
    <property type="protein sequence ID" value="GKV31259.1"/>
    <property type="molecule type" value="Genomic_DNA"/>
</dbReference>
<gene>
    <name evidence="1" type="ORF">SLEP1_g39969</name>
</gene>
<evidence type="ECO:0000313" key="2">
    <source>
        <dbReference type="Proteomes" id="UP001054252"/>
    </source>
</evidence>
<keyword evidence="2" id="KW-1185">Reference proteome</keyword>
<name>A0AAV5L268_9ROSI</name>
<proteinExistence type="predicted"/>
<evidence type="ECO:0000313" key="1">
    <source>
        <dbReference type="EMBL" id="GKV31259.1"/>
    </source>
</evidence>
<dbReference type="AlphaFoldDB" id="A0AAV5L268"/>
<reference evidence="1 2" key="1">
    <citation type="journal article" date="2021" name="Commun. Biol.">
        <title>The genome of Shorea leprosula (Dipterocarpaceae) highlights the ecological relevance of drought in aseasonal tropical rainforests.</title>
        <authorList>
            <person name="Ng K.K.S."/>
            <person name="Kobayashi M.J."/>
            <person name="Fawcett J.A."/>
            <person name="Hatakeyama M."/>
            <person name="Paape T."/>
            <person name="Ng C.H."/>
            <person name="Ang C.C."/>
            <person name="Tnah L.H."/>
            <person name="Lee C.T."/>
            <person name="Nishiyama T."/>
            <person name="Sese J."/>
            <person name="O'Brien M.J."/>
            <person name="Copetti D."/>
            <person name="Mohd Noor M.I."/>
            <person name="Ong R.C."/>
            <person name="Putra M."/>
            <person name="Sireger I.Z."/>
            <person name="Indrioko S."/>
            <person name="Kosugi Y."/>
            <person name="Izuno A."/>
            <person name="Isagi Y."/>
            <person name="Lee S.L."/>
            <person name="Shimizu K.K."/>
        </authorList>
    </citation>
    <scope>NUCLEOTIDE SEQUENCE [LARGE SCALE GENOMIC DNA]</scope>
    <source>
        <strain evidence="1">214</strain>
    </source>
</reference>
<dbReference type="Proteomes" id="UP001054252">
    <property type="component" value="Unassembled WGS sequence"/>
</dbReference>
<protein>
    <submittedName>
        <fullName evidence="1">Uncharacterized protein</fullName>
    </submittedName>
</protein>
<sequence>MVTVSSPTGLFLLQSLSPFYFRPSEVVGCMAFNLVSSVVFSFTHLPNLMPVPVV</sequence>
<comment type="caution">
    <text evidence="1">The sequence shown here is derived from an EMBL/GenBank/DDBJ whole genome shotgun (WGS) entry which is preliminary data.</text>
</comment>
<accession>A0AAV5L268</accession>
<organism evidence="1 2">
    <name type="scientific">Rubroshorea leprosula</name>
    <dbReference type="NCBI Taxonomy" id="152421"/>
    <lineage>
        <taxon>Eukaryota</taxon>
        <taxon>Viridiplantae</taxon>
        <taxon>Streptophyta</taxon>
        <taxon>Embryophyta</taxon>
        <taxon>Tracheophyta</taxon>
        <taxon>Spermatophyta</taxon>
        <taxon>Magnoliopsida</taxon>
        <taxon>eudicotyledons</taxon>
        <taxon>Gunneridae</taxon>
        <taxon>Pentapetalae</taxon>
        <taxon>rosids</taxon>
        <taxon>malvids</taxon>
        <taxon>Malvales</taxon>
        <taxon>Dipterocarpaceae</taxon>
        <taxon>Rubroshorea</taxon>
    </lineage>
</organism>